<evidence type="ECO:0000313" key="2">
    <source>
        <dbReference type="Proteomes" id="UP001597508"/>
    </source>
</evidence>
<organism evidence="1 2">
    <name type="scientific">Pseudotenacibaculum haliotis</name>
    <dbReference type="NCBI Taxonomy" id="1862138"/>
    <lineage>
        <taxon>Bacteria</taxon>
        <taxon>Pseudomonadati</taxon>
        <taxon>Bacteroidota</taxon>
        <taxon>Flavobacteriia</taxon>
        <taxon>Flavobacteriales</taxon>
        <taxon>Flavobacteriaceae</taxon>
        <taxon>Pseudotenacibaculum</taxon>
    </lineage>
</organism>
<proteinExistence type="predicted"/>
<comment type="caution">
    <text evidence="1">The sequence shown here is derived from an EMBL/GenBank/DDBJ whole genome shotgun (WGS) entry which is preliminary data.</text>
</comment>
<dbReference type="RefSeq" id="WP_379667282.1">
    <property type="nucleotide sequence ID" value="NZ_JBHULH010000012.1"/>
</dbReference>
<name>A0ABW5LWY3_9FLAO</name>
<keyword evidence="2" id="KW-1185">Reference proteome</keyword>
<gene>
    <name evidence="1" type="ORF">ACFSRZ_14445</name>
</gene>
<reference evidence="2" key="1">
    <citation type="journal article" date="2019" name="Int. J. Syst. Evol. Microbiol.">
        <title>The Global Catalogue of Microorganisms (GCM) 10K type strain sequencing project: providing services to taxonomists for standard genome sequencing and annotation.</title>
        <authorList>
            <consortium name="The Broad Institute Genomics Platform"/>
            <consortium name="The Broad Institute Genome Sequencing Center for Infectious Disease"/>
            <person name="Wu L."/>
            <person name="Ma J."/>
        </authorList>
    </citation>
    <scope>NUCLEOTIDE SEQUENCE [LARGE SCALE GENOMIC DNA]</scope>
    <source>
        <strain evidence="2">KCTC 52127</strain>
    </source>
</reference>
<sequence>MIKKIITLLVIVFTVTLQGQENKQSKSKMSDFVSQTGTIIKYENYDLPKLKSAYGSVDVKVQKIMSGNLTKYFYLLSKPAKYSSKTASIAYEDLIEVMKALDELQKQLKDDLNTTSDYLENKFVTDDKFMIGYYVSKGKSVWYLKLDSYGNDNTVFIKDIELFSTSFKLGKEKIEELKQ</sequence>
<accession>A0ABW5LWY3</accession>
<dbReference type="Proteomes" id="UP001597508">
    <property type="component" value="Unassembled WGS sequence"/>
</dbReference>
<dbReference type="EMBL" id="JBHULH010000012">
    <property type="protein sequence ID" value="MFD2568573.1"/>
    <property type="molecule type" value="Genomic_DNA"/>
</dbReference>
<evidence type="ECO:0000313" key="1">
    <source>
        <dbReference type="EMBL" id="MFD2568573.1"/>
    </source>
</evidence>
<protein>
    <submittedName>
        <fullName evidence="1">Uncharacterized protein</fullName>
    </submittedName>
</protein>